<proteinExistence type="predicted"/>
<dbReference type="GO" id="GO:0016746">
    <property type="term" value="F:acyltransferase activity"/>
    <property type="evidence" value="ECO:0007669"/>
    <property type="project" value="UniProtKB-KW"/>
</dbReference>
<dbReference type="GO" id="GO:0016787">
    <property type="term" value="F:hydrolase activity"/>
    <property type="evidence" value="ECO:0007669"/>
    <property type="project" value="UniProtKB-KW"/>
</dbReference>
<dbReference type="GO" id="GO:0016020">
    <property type="term" value="C:membrane"/>
    <property type="evidence" value="ECO:0007669"/>
    <property type="project" value="TreeGrafter"/>
</dbReference>
<keyword evidence="2" id="KW-0012">Acyltransferase</keyword>
<dbReference type="KEGG" id="bvz:BRAD3257_1777"/>
<dbReference type="Proteomes" id="UP000246085">
    <property type="component" value="Chromosome BRAD3257"/>
</dbReference>
<gene>
    <name evidence="2" type="ORF">BRAD3257_1777</name>
</gene>
<dbReference type="PANTHER" id="PTHR43798">
    <property type="entry name" value="MONOACYLGLYCEROL LIPASE"/>
    <property type="match status" value="1"/>
</dbReference>
<evidence type="ECO:0000259" key="1">
    <source>
        <dbReference type="Pfam" id="PF12697"/>
    </source>
</evidence>
<reference evidence="2 3" key="1">
    <citation type="submission" date="2018-03" db="EMBL/GenBank/DDBJ databases">
        <authorList>
            <person name="Gully D."/>
        </authorList>
    </citation>
    <scope>NUCLEOTIDE SEQUENCE [LARGE SCALE GENOMIC DNA]</scope>
    <source>
        <strain evidence="2">ORS3257</strain>
    </source>
</reference>
<feature type="domain" description="AB hydrolase-1" evidence="1">
    <location>
        <begin position="26"/>
        <end position="247"/>
    </location>
</feature>
<name>A0A2U3PUR3_9BRAD</name>
<dbReference type="Gene3D" id="3.40.50.1820">
    <property type="entry name" value="alpha/beta hydrolase"/>
    <property type="match status" value="1"/>
</dbReference>
<dbReference type="RefSeq" id="WP_122401417.1">
    <property type="nucleotide sequence ID" value="NZ_LS398110.1"/>
</dbReference>
<evidence type="ECO:0000313" key="3">
    <source>
        <dbReference type="Proteomes" id="UP000246085"/>
    </source>
</evidence>
<dbReference type="SUPFAM" id="SSF53474">
    <property type="entry name" value="alpha/beta-Hydrolases"/>
    <property type="match status" value="1"/>
</dbReference>
<dbReference type="InterPro" id="IPR050266">
    <property type="entry name" value="AB_hydrolase_sf"/>
</dbReference>
<sequence length="260" mass="28952">MGPTSEVVDIGGVRIGLQKHGSGQALIFLHGANGVGPWLPFFEKLSSAYQLFVPDHPAFGRSDSPDWIRSVSDLAMFYLDFIEQMNLDKVHLVGTSLGGWVAAELAVRNASRLASLTLVAPAGIRVKGTPVADFFIWSPEEATRELFFDQAIADRLLGMKFTDEQIEVQTKNRFAATRYAWQPRMFNPDLEKWLHRIKVPTQVIWGQDDKLIPVAYAKRWGERIPHAQLSLLEKCGHLPHIEAAGALFEKVKAFTDGVAS</sequence>
<dbReference type="InterPro" id="IPR029058">
    <property type="entry name" value="AB_hydrolase_fold"/>
</dbReference>
<dbReference type="PANTHER" id="PTHR43798:SF33">
    <property type="entry name" value="HYDROLASE, PUTATIVE (AFU_ORTHOLOGUE AFUA_2G14860)-RELATED"/>
    <property type="match status" value="1"/>
</dbReference>
<keyword evidence="2" id="KW-0378">Hydrolase</keyword>
<dbReference type="PRINTS" id="PR00111">
    <property type="entry name" value="ABHYDROLASE"/>
</dbReference>
<keyword evidence="2" id="KW-0808">Transferase</keyword>
<evidence type="ECO:0000313" key="2">
    <source>
        <dbReference type="EMBL" id="SPP92893.1"/>
    </source>
</evidence>
<dbReference type="InterPro" id="IPR000073">
    <property type="entry name" value="AB_hydrolase_1"/>
</dbReference>
<dbReference type="AlphaFoldDB" id="A0A2U3PUR3"/>
<dbReference type="EMBL" id="LS398110">
    <property type="protein sequence ID" value="SPP92893.1"/>
    <property type="molecule type" value="Genomic_DNA"/>
</dbReference>
<organism evidence="2 3">
    <name type="scientific">Bradyrhizobium vignae</name>
    <dbReference type="NCBI Taxonomy" id="1549949"/>
    <lineage>
        <taxon>Bacteria</taxon>
        <taxon>Pseudomonadati</taxon>
        <taxon>Pseudomonadota</taxon>
        <taxon>Alphaproteobacteria</taxon>
        <taxon>Hyphomicrobiales</taxon>
        <taxon>Nitrobacteraceae</taxon>
        <taxon>Bradyrhizobium</taxon>
    </lineage>
</organism>
<dbReference type="Pfam" id="PF12697">
    <property type="entry name" value="Abhydrolase_6"/>
    <property type="match status" value="1"/>
</dbReference>
<accession>A0A2U3PUR3</accession>
<protein>
    <submittedName>
        <fullName evidence="2">Putative hydrolase or acyltransferase of alpha/beta superfamily</fullName>
    </submittedName>
</protein>